<dbReference type="EMBL" id="JAPZBU010000009">
    <property type="protein sequence ID" value="KAJ5385662.1"/>
    <property type="molecule type" value="Genomic_DNA"/>
</dbReference>
<dbReference type="RefSeq" id="XP_056483460.1">
    <property type="nucleotide sequence ID" value="XM_056632840.1"/>
</dbReference>
<reference evidence="1" key="1">
    <citation type="submission" date="2022-12" db="EMBL/GenBank/DDBJ databases">
        <authorList>
            <person name="Petersen C."/>
        </authorList>
    </citation>
    <scope>NUCLEOTIDE SEQUENCE</scope>
    <source>
        <strain evidence="1">IBT 29677</strain>
    </source>
</reference>
<accession>A0A9W9VM55</accession>
<dbReference type="AlphaFoldDB" id="A0A9W9VM55"/>
<keyword evidence="2" id="KW-1185">Reference proteome</keyword>
<proteinExistence type="predicted"/>
<evidence type="ECO:0000313" key="2">
    <source>
        <dbReference type="Proteomes" id="UP001147747"/>
    </source>
</evidence>
<protein>
    <submittedName>
        <fullName evidence="1">Uncharacterized protein</fullName>
    </submittedName>
</protein>
<dbReference type="Proteomes" id="UP001147747">
    <property type="component" value="Unassembled WGS sequence"/>
</dbReference>
<gene>
    <name evidence="1" type="ORF">N7509_008203</name>
</gene>
<dbReference type="OrthoDB" id="4287116at2759"/>
<dbReference type="GeneID" id="81371820"/>
<organism evidence="1 2">
    <name type="scientific">Penicillium cosmopolitanum</name>
    <dbReference type="NCBI Taxonomy" id="1131564"/>
    <lineage>
        <taxon>Eukaryota</taxon>
        <taxon>Fungi</taxon>
        <taxon>Dikarya</taxon>
        <taxon>Ascomycota</taxon>
        <taxon>Pezizomycotina</taxon>
        <taxon>Eurotiomycetes</taxon>
        <taxon>Eurotiomycetidae</taxon>
        <taxon>Eurotiales</taxon>
        <taxon>Aspergillaceae</taxon>
        <taxon>Penicillium</taxon>
    </lineage>
</organism>
<sequence length="120" mass="13785">MPLDLGEILQEDEIRSICRYAGLNLADRMFKRGLDLAFVIQKDPVLWFEIVMYHPNPIELFDWLYSRHCLPPSNLRIFDADPAALMAWELRNGVPVTRASPGEKSMQEFAIQCGNLEAAY</sequence>
<comment type="caution">
    <text evidence="1">The sequence shown here is derived from an EMBL/GenBank/DDBJ whole genome shotgun (WGS) entry which is preliminary data.</text>
</comment>
<evidence type="ECO:0000313" key="1">
    <source>
        <dbReference type="EMBL" id="KAJ5385662.1"/>
    </source>
</evidence>
<name>A0A9W9VM55_9EURO</name>
<reference evidence="1" key="2">
    <citation type="journal article" date="2023" name="IMA Fungus">
        <title>Comparative genomic study of the Penicillium genus elucidates a diverse pangenome and 15 lateral gene transfer events.</title>
        <authorList>
            <person name="Petersen C."/>
            <person name="Sorensen T."/>
            <person name="Nielsen M.R."/>
            <person name="Sondergaard T.E."/>
            <person name="Sorensen J.L."/>
            <person name="Fitzpatrick D.A."/>
            <person name="Frisvad J.C."/>
            <person name="Nielsen K.L."/>
        </authorList>
    </citation>
    <scope>NUCLEOTIDE SEQUENCE</scope>
    <source>
        <strain evidence="1">IBT 29677</strain>
    </source>
</reference>